<evidence type="ECO:0000313" key="5">
    <source>
        <dbReference type="Proteomes" id="UP000027586"/>
    </source>
</evidence>
<dbReference type="PANTHER" id="PTHR40124:SF1">
    <property type="entry name" value="DISAGGREGATASE RELATED REPEAT PROTEIN"/>
    <property type="match status" value="1"/>
</dbReference>
<name>A0A068SBK8_9FUNG</name>
<protein>
    <submittedName>
        <fullName evidence="4">Polysaccharide lyase family 14 protein</fullName>
    </submittedName>
</protein>
<accession>A0A068SBK8</accession>
<dbReference type="AlphaFoldDB" id="A0A068SBK8"/>
<dbReference type="OrthoDB" id="2395160at2759"/>
<keyword evidence="4" id="KW-0456">Lyase</keyword>
<dbReference type="GO" id="GO:0016829">
    <property type="term" value="F:lyase activity"/>
    <property type="evidence" value="ECO:0007669"/>
    <property type="project" value="UniProtKB-KW"/>
</dbReference>
<dbReference type="VEuPathDB" id="FungiDB:LCOR_10480.1"/>
<keyword evidence="5" id="KW-1185">Reference proteome</keyword>
<feature type="chain" id="PRO_5001653068" evidence="2">
    <location>
        <begin position="20"/>
        <end position="366"/>
    </location>
</feature>
<dbReference type="Pfam" id="PF21294">
    <property type="entry name" value="Polysacc_lyase_14"/>
    <property type="match status" value="1"/>
</dbReference>
<organism evidence="4 5">
    <name type="scientific">Lichtheimia corymbifera JMRC:FSU:9682</name>
    <dbReference type="NCBI Taxonomy" id="1263082"/>
    <lineage>
        <taxon>Eukaryota</taxon>
        <taxon>Fungi</taxon>
        <taxon>Fungi incertae sedis</taxon>
        <taxon>Mucoromycota</taxon>
        <taxon>Mucoromycotina</taxon>
        <taxon>Mucoromycetes</taxon>
        <taxon>Mucorales</taxon>
        <taxon>Lichtheimiaceae</taxon>
        <taxon>Lichtheimia</taxon>
    </lineage>
</organism>
<feature type="transmembrane region" description="Helical" evidence="1">
    <location>
        <begin position="347"/>
        <end position="365"/>
    </location>
</feature>
<gene>
    <name evidence="4" type="ORF">LCOR_10480.1</name>
</gene>
<dbReference type="PANTHER" id="PTHR40124">
    <property type="match status" value="1"/>
</dbReference>
<reference evidence="4" key="1">
    <citation type="submission" date="2013-08" db="EMBL/GenBank/DDBJ databases">
        <title>Gene expansion shapes genome architecture in the human pathogen Lichtheimia corymbifera: an evolutionary genomics analysis in the ancient terrestrial Mucorales (Mucoromycotina).</title>
        <authorList>
            <person name="Schwartze V.U."/>
            <person name="Winter S."/>
            <person name="Shelest E."/>
            <person name="Marcet-Houben M."/>
            <person name="Horn F."/>
            <person name="Wehner S."/>
            <person name="Hoffmann K."/>
            <person name="Riege K."/>
            <person name="Sammeth M."/>
            <person name="Nowrousian M."/>
            <person name="Valiante V."/>
            <person name="Linde J."/>
            <person name="Jacobsen I.D."/>
            <person name="Marz M."/>
            <person name="Brakhage A.A."/>
            <person name="Gabaldon T."/>
            <person name="Bocker S."/>
            <person name="Voigt K."/>
        </authorList>
    </citation>
    <scope>NUCLEOTIDE SEQUENCE [LARGE SCALE GENOMIC DNA]</scope>
    <source>
        <strain evidence="4">FSU 9682</strain>
    </source>
</reference>
<evidence type="ECO:0000256" key="2">
    <source>
        <dbReference type="SAM" id="SignalP"/>
    </source>
</evidence>
<dbReference type="STRING" id="1263082.A0A068SBK8"/>
<feature type="domain" description="Polysaccharide lyase 14" evidence="3">
    <location>
        <begin position="112"/>
        <end position="325"/>
    </location>
</feature>
<sequence length="366" mass="40238">MHTFVVLVSTTIATLLVAAHQAGDPVITAKCATFPRARQQPNTPRAMELGMNQTWYAEMPCTNMTEGTKTTADDLEDFIQAEWGARKSGFYAPGDVSFVTDPFGNRSSSSSDDSAVMRVYYQKGSYTPSGSDDDVTGGCQFYMSPFEGQAFKKGLVRYDVAFSDNFDWVKGGKLPGVFGGAHGTRGCTGGDMANGDNCFSVRLMWRENGEGEAYAYLPPSNHDLCHTEGIMCNDEFGTSLGRGYLQFERQKWSTIEIFVQMDDLDKPNGILRVWQDGRPVIYIEGLSFRTIRSFAVSDVLFSTFYGGGSSDYAATSDTFAYFRNVQFSVGEPETLVPPPSMASLSTTSPILLIVLCFISCIWSLYS</sequence>
<dbReference type="Gene3D" id="2.60.120.200">
    <property type="match status" value="1"/>
</dbReference>
<dbReference type="Proteomes" id="UP000027586">
    <property type="component" value="Unassembled WGS sequence"/>
</dbReference>
<dbReference type="InterPro" id="IPR048958">
    <property type="entry name" value="Polysacc_lyase_14"/>
</dbReference>
<comment type="caution">
    <text evidence="4">The sequence shown here is derived from an EMBL/GenBank/DDBJ whole genome shotgun (WGS) entry which is preliminary data.</text>
</comment>
<evidence type="ECO:0000313" key="4">
    <source>
        <dbReference type="EMBL" id="CDH59674.1"/>
    </source>
</evidence>
<feature type="signal peptide" evidence="2">
    <location>
        <begin position="1"/>
        <end position="19"/>
    </location>
</feature>
<proteinExistence type="predicted"/>
<keyword evidence="2" id="KW-0732">Signal</keyword>
<keyword evidence="1" id="KW-0812">Transmembrane</keyword>
<keyword evidence="1" id="KW-1133">Transmembrane helix</keyword>
<evidence type="ECO:0000256" key="1">
    <source>
        <dbReference type="SAM" id="Phobius"/>
    </source>
</evidence>
<evidence type="ECO:0000259" key="3">
    <source>
        <dbReference type="Pfam" id="PF21294"/>
    </source>
</evidence>
<dbReference type="EMBL" id="CBTN010000073">
    <property type="protein sequence ID" value="CDH59674.1"/>
    <property type="molecule type" value="Genomic_DNA"/>
</dbReference>
<keyword evidence="1" id="KW-0472">Membrane</keyword>